<evidence type="ECO:0000256" key="3">
    <source>
        <dbReference type="ARBA" id="ARBA00022448"/>
    </source>
</evidence>
<evidence type="ECO:0000256" key="1">
    <source>
        <dbReference type="ARBA" id="ARBA00004141"/>
    </source>
</evidence>
<dbReference type="InterPro" id="IPR006043">
    <property type="entry name" value="NCS2"/>
</dbReference>
<sequence length="455" mass="47308">MQESNPGRTQGAATVLASLQWIAFTLANVLTVPVVLGQAFGMSPQNTATYLDQTLIACGIIGILQVLLGHKYPIIEGPAGTWWGVTVVLVQMTKETGGSLPLLLRQLEWGLLAAGVVAILLAVCGLLGWIRRLFTPIVTGTFMLLLSLQLSRSMVAGILGIGSQPGGDVIDVKVAVLAILLIAFTVWLMVKGRGLIKSLAVLIGLAVGWAVFAVFGLAPSPQSVPGPVVKLPALFPWGPPDFHAGIVVTCAITMLVLMSNLITSVQVMGNAMKEQPEDAKFVRGTLMTGVGTAISGAAGSVGLIPLSTAASLVALTGIRDRLPFLISSIVIAVLGMVPSVGQLVAAMPAPVGYAVMFAIYGQLLGFGLQDFKRLALNQRDVFVVGIAVLSGVGIFFVPSTAWRTLPPMLAYLLDNGLIVGVALVVILEYLVFRKRDGAGLAEPESDAGAGGDVGA</sequence>
<evidence type="ECO:0000256" key="2">
    <source>
        <dbReference type="ARBA" id="ARBA00008821"/>
    </source>
</evidence>
<feature type="transmembrane region" description="Helical" evidence="7">
    <location>
        <begin position="109"/>
        <end position="130"/>
    </location>
</feature>
<comment type="subcellular location">
    <subcellularLocation>
        <location evidence="1">Membrane</location>
        <topology evidence="1">Multi-pass membrane protein</topology>
    </subcellularLocation>
</comment>
<dbReference type="NCBIfam" id="NF037981">
    <property type="entry name" value="NCS2_1"/>
    <property type="match status" value="1"/>
</dbReference>
<feature type="transmembrane region" description="Helical" evidence="7">
    <location>
        <begin position="174"/>
        <end position="190"/>
    </location>
</feature>
<proteinExistence type="inferred from homology"/>
<evidence type="ECO:0000256" key="5">
    <source>
        <dbReference type="ARBA" id="ARBA00022989"/>
    </source>
</evidence>
<dbReference type="Proteomes" id="UP001232973">
    <property type="component" value="Unassembled WGS sequence"/>
</dbReference>
<keyword evidence="4 7" id="KW-0812">Transmembrane</keyword>
<name>A0ABT9XEX5_9BACL</name>
<comment type="similarity">
    <text evidence="2">Belongs to the nucleobase:cation symporter-2 (NCS2) (TC 2.A.40) family.</text>
</comment>
<feature type="transmembrane region" description="Helical" evidence="7">
    <location>
        <begin position="324"/>
        <end position="345"/>
    </location>
</feature>
<keyword evidence="6 7" id="KW-0472">Membrane</keyword>
<feature type="transmembrane region" description="Helical" evidence="7">
    <location>
        <begin position="12"/>
        <end position="36"/>
    </location>
</feature>
<dbReference type="Pfam" id="PF00860">
    <property type="entry name" value="Xan_ur_permease"/>
    <property type="match status" value="1"/>
</dbReference>
<dbReference type="PANTHER" id="PTHR42810:SF1">
    <property type="entry name" value="PURINE PERMEASE YWDJ-RELATED"/>
    <property type="match status" value="1"/>
</dbReference>
<feature type="transmembrane region" description="Helical" evidence="7">
    <location>
        <begin position="242"/>
        <end position="263"/>
    </location>
</feature>
<feature type="transmembrane region" description="Helical" evidence="7">
    <location>
        <begin position="199"/>
        <end position="218"/>
    </location>
</feature>
<evidence type="ECO:0000313" key="8">
    <source>
        <dbReference type="EMBL" id="MDQ0188675.1"/>
    </source>
</evidence>
<feature type="transmembrane region" description="Helical" evidence="7">
    <location>
        <begin position="142"/>
        <end position="162"/>
    </location>
</feature>
<evidence type="ECO:0000256" key="7">
    <source>
        <dbReference type="SAM" id="Phobius"/>
    </source>
</evidence>
<feature type="transmembrane region" description="Helical" evidence="7">
    <location>
        <begin position="351"/>
        <end position="369"/>
    </location>
</feature>
<organism evidence="8 9">
    <name type="scientific">Alicyclobacillus cycloheptanicus</name>
    <dbReference type="NCBI Taxonomy" id="1457"/>
    <lineage>
        <taxon>Bacteria</taxon>
        <taxon>Bacillati</taxon>
        <taxon>Bacillota</taxon>
        <taxon>Bacilli</taxon>
        <taxon>Bacillales</taxon>
        <taxon>Alicyclobacillaceae</taxon>
        <taxon>Alicyclobacillus</taxon>
    </lineage>
</organism>
<keyword evidence="9" id="KW-1185">Reference proteome</keyword>
<accession>A0ABT9XEX5</accession>
<evidence type="ECO:0000313" key="9">
    <source>
        <dbReference type="Proteomes" id="UP001232973"/>
    </source>
</evidence>
<reference evidence="8 9" key="1">
    <citation type="submission" date="2023-07" db="EMBL/GenBank/DDBJ databases">
        <title>Genomic Encyclopedia of Type Strains, Phase IV (KMG-IV): sequencing the most valuable type-strain genomes for metagenomic binning, comparative biology and taxonomic classification.</title>
        <authorList>
            <person name="Goeker M."/>
        </authorList>
    </citation>
    <scope>NUCLEOTIDE SEQUENCE [LARGE SCALE GENOMIC DNA]</scope>
    <source>
        <strain evidence="8 9">DSM 4006</strain>
    </source>
</reference>
<feature type="transmembrane region" description="Helical" evidence="7">
    <location>
        <begin position="48"/>
        <end position="68"/>
    </location>
</feature>
<dbReference type="PANTHER" id="PTHR42810">
    <property type="entry name" value="PURINE PERMEASE C1399.01C-RELATED"/>
    <property type="match status" value="1"/>
</dbReference>
<feature type="transmembrane region" description="Helical" evidence="7">
    <location>
        <begin position="381"/>
        <end position="402"/>
    </location>
</feature>
<gene>
    <name evidence="8" type="ORF">J2S03_000487</name>
</gene>
<feature type="transmembrane region" description="Helical" evidence="7">
    <location>
        <begin position="408"/>
        <end position="432"/>
    </location>
</feature>
<dbReference type="EMBL" id="JAUSTP010000002">
    <property type="protein sequence ID" value="MDQ0188675.1"/>
    <property type="molecule type" value="Genomic_DNA"/>
</dbReference>
<comment type="caution">
    <text evidence="8">The sequence shown here is derived from an EMBL/GenBank/DDBJ whole genome shotgun (WGS) entry which is preliminary data.</text>
</comment>
<evidence type="ECO:0000256" key="4">
    <source>
        <dbReference type="ARBA" id="ARBA00022692"/>
    </source>
</evidence>
<protein>
    <submittedName>
        <fullName evidence="8">Xanthine/uracil permease</fullName>
    </submittedName>
</protein>
<dbReference type="RefSeq" id="WP_274455339.1">
    <property type="nucleotide sequence ID" value="NZ_CP067097.1"/>
</dbReference>
<keyword evidence="3" id="KW-0813">Transport</keyword>
<evidence type="ECO:0000256" key="6">
    <source>
        <dbReference type="ARBA" id="ARBA00023136"/>
    </source>
</evidence>
<keyword evidence="5 7" id="KW-1133">Transmembrane helix</keyword>